<comment type="caution">
    <text evidence="1">The sequence shown here is derived from an EMBL/GenBank/DDBJ whole genome shotgun (WGS) entry which is preliminary data.</text>
</comment>
<gene>
    <name evidence="1" type="ORF">L2E82_42867</name>
</gene>
<dbReference type="Proteomes" id="UP001055811">
    <property type="component" value="Linkage Group LG08"/>
</dbReference>
<evidence type="ECO:0000313" key="1">
    <source>
        <dbReference type="EMBL" id="KAI3698936.1"/>
    </source>
</evidence>
<name>A0ACB8ZNN8_CICIN</name>
<accession>A0ACB8ZNN8</accession>
<evidence type="ECO:0000313" key="2">
    <source>
        <dbReference type="Proteomes" id="UP001055811"/>
    </source>
</evidence>
<keyword evidence="2" id="KW-1185">Reference proteome</keyword>
<dbReference type="EMBL" id="CM042016">
    <property type="protein sequence ID" value="KAI3698936.1"/>
    <property type="molecule type" value="Genomic_DNA"/>
</dbReference>
<reference evidence="2" key="1">
    <citation type="journal article" date="2022" name="Mol. Ecol. Resour.">
        <title>The genomes of chicory, endive, great burdock and yacon provide insights into Asteraceae palaeo-polyploidization history and plant inulin production.</title>
        <authorList>
            <person name="Fan W."/>
            <person name="Wang S."/>
            <person name="Wang H."/>
            <person name="Wang A."/>
            <person name="Jiang F."/>
            <person name="Liu H."/>
            <person name="Zhao H."/>
            <person name="Xu D."/>
            <person name="Zhang Y."/>
        </authorList>
    </citation>
    <scope>NUCLEOTIDE SEQUENCE [LARGE SCALE GENOMIC DNA]</scope>
    <source>
        <strain evidence="2">cv. Punajuju</strain>
    </source>
</reference>
<sequence length="410" mass="44795">MGDHNLFLSFAYVLVFMVPLILAGRAPDCNDIDCDPNQGCYSQNPELFAAEFEGARRALTECKAVNEIDKCWRCKPDWADNRQALADCALGFGKGTTGGKGGDIYEVTDPSDDDCAEPKEGTLRWGVTRDRPLWITFSKDMVITLKQELVINNDKTIDGRGAKVEIANGGGLTIMNVKNVIVHGIHIHHIIETPGGTIRSNEGKPGPRSAADGDNICVFGATQVWIDHCWLHDGPDGLIDVTMASTMVTISNCKFSSHDKVMLLGADATHSEDKAMRVTLAYNKFVEGCIQRMPRCRWGLTQVVNNDFERWGEYAIGGSNEPTILSQGNKYVAPDGANFKEVTRRAEATEAEWSKWSWKSENDVFENGAVFKSSGGDIPMTPEMIQPSTIPIEELTAVAGALDCKAGAPC</sequence>
<protein>
    <submittedName>
        <fullName evidence="1">Uncharacterized protein</fullName>
    </submittedName>
</protein>
<proteinExistence type="predicted"/>
<organism evidence="1 2">
    <name type="scientific">Cichorium intybus</name>
    <name type="common">Chicory</name>
    <dbReference type="NCBI Taxonomy" id="13427"/>
    <lineage>
        <taxon>Eukaryota</taxon>
        <taxon>Viridiplantae</taxon>
        <taxon>Streptophyta</taxon>
        <taxon>Embryophyta</taxon>
        <taxon>Tracheophyta</taxon>
        <taxon>Spermatophyta</taxon>
        <taxon>Magnoliopsida</taxon>
        <taxon>eudicotyledons</taxon>
        <taxon>Gunneridae</taxon>
        <taxon>Pentapetalae</taxon>
        <taxon>asterids</taxon>
        <taxon>campanulids</taxon>
        <taxon>Asterales</taxon>
        <taxon>Asteraceae</taxon>
        <taxon>Cichorioideae</taxon>
        <taxon>Cichorieae</taxon>
        <taxon>Cichoriinae</taxon>
        <taxon>Cichorium</taxon>
    </lineage>
</organism>
<reference evidence="1 2" key="2">
    <citation type="journal article" date="2022" name="Mol. Ecol. Resour.">
        <title>The genomes of chicory, endive, great burdock and yacon provide insights into Asteraceae paleo-polyploidization history and plant inulin production.</title>
        <authorList>
            <person name="Fan W."/>
            <person name="Wang S."/>
            <person name="Wang H."/>
            <person name="Wang A."/>
            <person name="Jiang F."/>
            <person name="Liu H."/>
            <person name="Zhao H."/>
            <person name="Xu D."/>
            <person name="Zhang Y."/>
        </authorList>
    </citation>
    <scope>NUCLEOTIDE SEQUENCE [LARGE SCALE GENOMIC DNA]</scope>
    <source>
        <strain evidence="2">cv. Punajuju</strain>
        <tissue evidence="1">Leaves</tissue>
    </source>
</reference>